<dbReference type="EMBL" id="FOET01000005">
    <property type="protein sequence ID" value="SEQ28928.1"/>
    <property type="molecule type" value="Genomic_DNA"/>
</dbReference>
<feature type="region of interest" description="Disordered" evidence="1">
    <location>
        <begin position="1"/>
        <end position="52"/>
    </location>
</feature>
<feature type="compositionally biased region" description="Polar residues" evidence="1">
    <location>
        <begin position="29"/>
        <end position="44"/>
    </location>
</feature>
<keyword evidence="3" id="KW-1185">Reference proteome</keyword>
<dbReference type="Proteomes" id="UP000199055">
    <property type="component" value="Unassembled WGS sequence"/>
</dbReference>
<organism evidence="2 3">
    <name type="scientific">Streptomyces radiopugnans</name>
    <dbReference type="NCBI Taxonomy" id="403935"/>
    <lineage>
        <taxon>Bacteria</taxon>
        <taxon>Bacillati</taxon>
        <taxon>Actinomycetota</taxon>
        <taxon>Actinomycetes</taxon>
        <taxon>Kitasatosporales</taxon>
        <taxon>Streptomycetaceae</taxon>
        <taxon>Streptomyces</taxon>
    </lineage>
</organism>
<evidence type="ECO:0000313" key="3">
    <source>
        <dbReference type="Proteomes" id="UP000199055"/>
    </source>
</evidence>
<dbReference type="AlphaFoldDB" id="A0A1H9EVA9"/>
<feature type="compositionally biased region" description="Basic and acidic residues" evidence="1">
    <location>
        <begin position="1"/>
        <end position="10"/>
    </location>
</feature>
<gene>
    <name evidence="2" type="ORF">SAMN05216481_105291</name>
</gene>
<proteinExistence type="predicted"/>
<protein>
    <recommendedName>
        <fullName evidence="4">Sigma-like protein</fullName>
    </recommendedName>
</protein>
<name>A0A1H9EVA9_9ACTN</name>
<evidence type="ECO:0000313" key="2">
    <source>
        <dbReference type="EMBL" id="SEQ28928.1"/>
    </source>
</evidence>
<reference evidence="3" key="1">
    <citation type="submission" date="2016-10" db="EMBL/GenBank/DDBJ databases">
        <authorList>
            <person name="Varghese N."/>
            <person name="Submissions S."/>
        </authorList>
    </citation>
    <scope>NUCLEOTIDE SEQUENCE [LARGE SCALE GENOMIC DNA]</scope>
    <source>
        <strain evidence="3">CGMCC 4.3519</strain>
    </source>
</reference>
<accession>A0A1H9EVA9</accession>
<dbReference type="STRING" id="403935.SAMN05216481_105291"/>
<dbReference type="RefSeq" id="WP_107436768.1">
    <property type="nucleotide sequence ID" value="NZ_FOET01000005.1"/>
</dbReference>
<evidence type="ECO:0008006" key="4">
    <source>
        <dbReference type="Google" id="ProtNLM"/>
    </source>
</evidence>
<sequence>MSDTGKKIAKDGPQLENHAPAPGEGGSAPQENHASGGEVTTQENHAPGDSAN</sequence>
<evidence type="ECO:0000256" key="1">
    <source>
        <dbReference type="SAM" id="MobiDB-lite"/>
    </source>
</evidence>